<keyword evidence="1 4" id="KW-0378">Hydrolase</keyword>
<dbReference type="KEGG" id="dpd:Deipe_3175"/>
<keyword evidence="4" id="KW-0145">Chemotaxis</keyword>
<evidence type="ECO:0000256" key="2">
    <source>
        <dbReference type="ARBA" id="ARBA00039140"/>
    </source>
</evidence>
<dbReference type="eggNOG" id="COG2201">
    <property type="taxonomic scope" value="Bacteria"/>
</dbReference>
<feature type="active site" evidence="4">
    <location>
        <position position="12"/>
    </location>
</feature>
<proteinExistence type="predicted"/>
<evidence type="ECO:0000256" key="4">
    <source>
        <dbReference type="PROSITE-ProRule" id="PRU00050"/>
    </source>
</evidence>
<dbReference type="InterPro" id="IPR000673">
    <property type="entry name" value="Sig_transdc_resp-reg_Me-estase"/>
</dbReference>
<keyword evidence="7" id="KW-1185">Reference proteome</keyword>
<evidence type="ECO:0000256" key="3">
    <source>
        <dbReference type="ARBA" id="ARBA00048267"/>
    </source>
</evidence>
<dbReference type="AlphaFoldDB" id="L0A418"/>
<dbReference type="Proteomes" id="UP000010467">
    <property type="component" value="Chromosome"/>
</dbReference>
<evidence type="ECO:0000256" key="1">
    <source>
        <dbReference type="ARBA" id="ARBA00022801"/>
    </source>
</evidence>
<dbReference type="PANTHER" id="PTHR42872:SF6">
    <property type="entry name" value="PROTEIN-GLUTAMATE METHYLESTERASE_PROTEIN-GLUTAMINE GLUTAMINASE"/>
    <property type="match status" value="1"/>
</dbReference>
<feature type="domain" description="CheB-type methylesterase" evidence="5">
    <location>
        <begin position="1"/>
        <end position="189"/>
    </location>
</feature>
<dbReference type="Pfam" id="PF01339">
    <property type="entry name" value="CheB_methylest"/>
    <property type="match status" value="1"/>
</dbReference>
<dbReference type="PATRIC" id="fig|937777.3.peg.3188"/>
<comment type="catalytic activity">
    <reaction evidence="3">
        <text>[protein]-L-glutamate 5-O-methyl ester + H2O = L-glutamyl-[protein] + methanol + H(+)</text>
        <dbReference type="Rhea" id="RHEA:23236"/>
        <dbReference type="Rhea" id="RHEA-COMP:10208"/>
        <dbReference type="Rhea" id="RHEA-COMP:10311"/>
        <dbReference type="ChEBI" id="CHEBI:15377"/>
        <dbReference type="ChEBI" id="CHEBI:15378"/>
        <dbReference type="ChEBI" id="CHEBI:17790"/>
        <dbReference type="ChEBI" id="CHEBI:29973"/>
        <dbReference type="ChEBI" id="CHEBI:82795"/>
        <dbReference type="EC" id="3.1.1.61"/>
    </reaction>
</comment>
<feature type="active site" evidence="4">
    <location>
        <position position="131"/>
    </location>
</feature>
<dbReference type="InterPro" id="IPR035909">
    <property type="entry name" value="CheB_C"/>
</dbReference>
<dbReference type="HOGENOM" id="CLU_000445_51_1_0"/>
<dbReference type="CDD" id="cd16433">
    <property type="entry name" value="CheB"/>
    <property type="match status" value="1"/>
</dbReference>
<gene>
    <name evidence="6" type="ordered locus">Deipe_3175</name>
</gene>
<dbReference type="InterPro" id="IPR011247">
    <property type="entry name" value="Chemotax_prot-Glu_Me-esterase"/>
</dbReference>
<dbReference type="STRING" id="937777.Deipe_3175"/>
<dbReference type="PROSITE" id="PS50122">
    <property type="entry name" value="CHEB"/>
    <property type="match status" value="1"/>
</dbReference>
<dbReference type="Gene3D" id="3.40.50.180">
    <property type="entry name" value="Methylesterase CheB, C-terminal domain"/>
    <property type="match status" value="1"/>
</dbReference>
<dbReference type="GO" id="GO:0008984">
    <property type="term" value="F:protein-glutamate methylesterase activity"/>
    <property type="evidence" value="ECO:0007669"/>
    <property type="project" value="UniProtKB-EC"/>
</dbReference>
<evidence type="ECO:0000313" key="6">
    <source>
        <dbReference type="EMBL" id="AFZ68618.1"/>
    </source>
</evidence>
<dbReference type="GO" id="GO:0006935">
    <property type="term" value="P:chemotaxis"/>
    <property type="evidence" value="ECO:0007669"/>
    <property type="project" value="UniProtKB-UniRule"/>
</dbReference>
<protein>
    <recommendedName>
        <fullName evidence="2">protein-glutamate methylesterase</fullName>
        <ecNumber evidence="2">3.1.1.61</ecNumber>
    </recommendedName>
</protein>
<evidence type="ECO:0000313" key="7">
    <source>
        <dbReference type="Proteomes" id="UP000010467"/>
    </source>
</evidence>
<feature type="active site" evidence="4">
    <location>
        <position position="39"/>
    </location>
</feature>
<dbReference type="PANTHER" id="PTHR42872">
    <property type="entry name" value="PROTEIN-GLUTAMATE METHYLESTERASE/PROTEIN-GLUTAMINE GLUTAMINASE"/>
    <property type="match status" value="1"/>
</dbReference>
<dbReference type="RefSeq" id="WP_015236916.1">
    <property type="nucleotide sequence ID" value="NC_019793.1"/>
</dbReference>
<reference evidence="7" key="1">
    <citation type="submission" date="2012-03" db="EMBL/GenBank/DDBJ databases">
        <title>Complete sequence of chromosome of Deinococcus peraridilitoris DSM 19664.</title>
        <authorList>
            <person name="Lucas S."/>
            <person name="Copeland A."/>
            <person name="Lapidus A."/>
            <person name="Glavina del Rio T."/>
            <person name="Dalin E."/>
            <person name="Tice H."/>
            <person name="Bruce D."/>
            <person name="Goodwin L."/>
            <person name="Pitluck S."/>
            <person name="Peters L."/>
            <person name="Mikhailova N."/>
            <person name="Lu M."/>
            <person name="Kyrpides N."/>
            <person name="Mavromatis K."/>
            <person name="Ivanova N."/>
            <person name="Brettin T."/>
            <person name="Detter J.C."/>
            <person name="Han C."/>
            <person name="Larimer F."/>
            <person name="Land M."/>
            <person name="Hauser L."/>
            <person name="Markowitz V."/>
            <person name="Cheng J.-F."/>
            <person name="Hugenholtz P."/>
            <person name="Woyke T."/>
            <person name="Wu D."/>
            <person name="Pukall R."/>
            <person name="Steenblock K."/>
            <person name="Brambilla E."/>
            <person name="Klenk H.-P."/>
            <person name="Eisen J.A."/>
        </authorList>
    </citation>
    <scope>NUCLEOTIDE SEQUENCE [LARGE SCALE GENOMIC DNA]</scope>
    <source>
        <strain evidence="7">DSM 19664 / LMG 22246 / CIP 109416 / KR-200</strain>
    </source>
</reference>
<evidence type="ECO:0000259" key="5">
    <source>
        <dbReference type="PROSITE" id="PS50122"/>
    </source>
</evidence>
<dbReference type="EMBL" id="CP003382">
    <property type="protein sequence ID" value="AFZ68618.1"/>
    <property type="molecule type" value="Genomic_DNA"/>
</dbReference>
<dbReference type="GO" id="GO:0005737">
    <property type="term" value="C:cytoplasm"/>
    <property type="evidence" value="ECO:0007669"/>
    <property type="project" value="InterPro"/>
</dbReference>
<name>L0A418_DEIPD</name>
<dbReference type="EC" id="3.1.1.61" evidence="2"/>
<dbReference type="GO" id="GO:0000156">
    <property type="term" value="F:phosphorelay response regulator activity"/>
    <property type="evidence" value="ECO:0007669"/>
    <property type="project" value="InterPro"/>
</dbReference>
<sequence length="352" mass="38231">MQTERLVVIGGSAGALDALRAIVRDLPRDFPAAVLVVVHISPDFPSRLAQILNDSGPLEACHARDGDPLRAGVIHVAPPDHHLLVQRGHLRLTRSPKENRARPSIDVLFRSAAYTHGAGVMGVLLSGMLDDGTSGLWTIKQLGGQVIVQHPEEAPQPSMPLSALRQVEVDEVLGAGQIGPHLSEWAFAAGPLEEHVTLDDEQRRRLEVELGVATEDNAFELGVLQLGPLSPFTCPECHGVMVQIKEGNSSRFRCHTGHAFSPSSLLAEVRDSVEASLWSAARALDENVMLLEHLARHFGEAGEEGPREAFTHEALHAREQARLVRQSALHAKDQSDGRLLQFALESEQGQAR</sequence>
<dbReference type="SUPFAM" id="SSF52738">
    <property type="entry name" value="Methylesterase CheB, C-terminal domain"/>
    <property type="match status" value="1"/>
</dbReference>
<organism evidence="6 7">
    <name type="scientific">Deinococcus peraridilitoris (strain DSM 19664 / LMG 22246 / CIP 109416 / KR-200)</name>
    <dbReference type="NCBI Taxonomy" id="937777"/>
    <lineage>
        <taxon>Bacteria</taxon>
        <taxon>Thermotogati</taxon>
        <taxon>Deinococcota</taxon>
        <taxon>Deinococci</taxon>
        <taxon>Deinococcales</taxon>
        <taxon>Deinococcaceae</taxon>
        <taxon>Deinococcus</taxon>
    </lineage>
</organism>
<accession>L0A418</accession>
<dbReference type="PIRSF" id="PIRSF036461">
    <property type="entry name" value="Chmtx_methlestr"/>
    <property type="match status" value="1"/>
</dbReference>